<keyword evidence="1" id="KW-0472">Membrane</keyword>
<dbReference type="AlphaFoldDB" id="A0A1S6U7H2"/>
<feature type="transmembrane region" description="Helical" evidence="1">
    <location>
        <begin position="7"/>
        <end position="34"/>
    </location>
</feature>
<gene>
    <name evidence="2" type="ORF">CPIN18021_0819</name>
</gene>
<accession>A0A1S6U7H2</accession>
<dbReference type="EMBL" id="CP017258">
    <property type="protein sequence ID" value="AQW87630.1"/>
    <property type="molecule type" value="Genomic_DNA"/>
</dbReference>
<evidence type="ECO:0000256" key="1">
    <source>
        <dbReference type="SAM" id="Phobius"/>
    </source>
</evidence>
<proteinExistence type="predicted"/>
<protein>
    <submittedName>
        <fullName evidence="2">Putative mercury transporter, membrane protein MerT</fullName>
    </submittedName>
</protein>
<keyword evidence="1" id="KW-0812">Transmembrane</keyword>
<keyword evidence="1" id="KW-1133">Transmembrane helix</keyword>
<evidence type="ECO:0000313" key="2">
    <source>
        <dbReference type="EMBL" id="AQW87630.1"/>
    </source>
</evidence>
<keyword evidence="3" id="KW-1185">Reference proteome</keyword>
<reference evidence="3" key="1">
    <citation type="submission" date="2016-09" db="EMBL/GenBank/DDBJ databases">
        <title>Comparative genomics of the Campylobacter concisus group.</title>
        <authorList>
            <person name="Miller W.G."/>
            <person name="Yee E."/>
            <person name="Chapman M.H."/>
            <person name="Huynh S."/>
            <person name="Bono J.L."/>
            <person name="On S.L.W."/>
            <person name="StLeger J."/>
            <person name="Foster G."/>
            <person name="Parker C.T."/>
        </authorList>
    </citation>
    <scope>NUCLEOTIDE SEQUENCE [LARGE SCALE GENOMIC DNA]</scope>
    <source>
        <strain evidence="3">RM18021</strain>
    </source>
</reference>
<organism evidence="2 3">
    <name type="scientific">Campylobacter pinnipediorum subsp. caledonicus</name>
    <dbReference type="NCBI Taxonomy" id="1874362"/>
    <lineage>
        <taxon>Bacteria</taxon>
        <taxon>Pseudomonadati</taxon>
        <taxon>Campylobacterota</taxon>
        <taxon>Epsilonproteobacteria</taxon>
        <taxon>Campylobacterales</taxon>
        <taxon>Campylobacteraceae</taxon>
        <taxon>Campylobacter</taxon>
    </lineage>
</organism>
<feature type="transmembrane region" description="Helical" evidence="1">
    <location>
        <begin position="46"/>
        <end position="66"/>
    </location>
</feature>
<sequence>MKRFYLLFFSIGTGILATLCCLPALLILVFGVSFSFFSNLDFLTEYRVFFTIISLLLFILWSFLYLNGKKSFCSVTTYSKKNILNYLIVLLLFLLLLFYPEILGFLYE</sequence>
<feature type="transmembrane region" description="Helical" evidence="1">
    <location>
        <begin position="86"/>
        <end position="107"/>
    </location>
</feature>
<dbReference type="Proteomes" id="UP000190868">
    <property type="component" value="Chromosome"/>
</dbReference>
<evidence type="ECO:0000313" key="3">
    <source>
        <dbReference type="Proteomes" id="UP000190868"/>
    </source>
</evidence>
<name>A0A1S6U7H2_9BACT</name>